<comment type="caution">
    <text evidence="3">The sequence shown here is derived from an EMBL/GenBank/DDBJ whole genome shotgun (WGS) entry which is preliminary data.</text>
</comment>
<evidence type="ECO:0000259" key="2">
    <source>
        <dbReference type="Pfam" id="PF00561"/>
    </source>
</evidence>
<evidence type="ECO:0000256" key="1">
    <source>
        <dbReference type="ARBA" id="ARBA00022801"/>
    </source>
</evidence>
<dbReference type="GO" id="GO:0052689">
    <property type="term" value="F:carboxylic ester hydrolase activity"/>
    <property type="evidence" value="ECO:0007669"/>
    <property type="project" value="TreeGrafter"/>
</dbReference>
<dbReference type="Proteomes" id="UP001176960">
    <property type="component" value="Unassembled WGS sequence"/>
</dbReference>
<accession>A0AA35Y1D7</accession>
<dbReference type="Pfam" id="PF00561">
    <property type="entry name" value="Abhydrolase_1"/>
    <property type="match status" value="1"/>
</dbReference>
<dbReference type="Gene3D" id="3.40.50.1820">
    <property type="entry name" value="alpha/beta hydrolase"/>
    <property type="match status" value="1"/>
</dbReference>
<dbReference type="EMBL" id="CATKSH010000006">
    <property type="protein sequence ID" value="CAI9120527.1"/>
    <property type="molecule type" value="Genomic_DNA"/>
</dbReference>
<proteinExistence type="predicted"/>
<keyword evidence="1 3" id="KW-0378">Hydrolase</keyword>
<dbReference type="SUPFAM" id="SSF53474">
    <property type="entry name" value="alpha/beta-Hydrolases"/>
    <property type="match status" value="1"/>
</dbReference>
<dbReference type="PRINTS" id="PR00111">
    <property type="entry name" value="ABHYDROLASE"/>
</dbReference>
<dbReference type="InterPro" id="IPR000073">
    <property type="entry name" value="AB_hydrolase_1"/>
</dbReference>
<protein>
    <submittedName>
        <fullName evidence="3">Alpha/beta fold hydrolase</fullName>
    </submittedName>
</protein>
<gene>
    <name evidence="3" type="ORF">LMG32879_001360</name>
</gene>
<evidence type="ECO:0000313" key="3">
    <source>
        <dbReference type="EMBL" id="CAI9120527.1"/>
    </source>
</evidence>
<dbReference type="PANTHER" id="PTHR46118">
    <property type="entry name" value="PROTEIN ABHD11"/>
    <property type="match status" value="1"/>
</dbReference>
<dbReference type="PRINTS" id="PR00412">
    <property type="entry name" value="EPOXHYDRLASE"/>
</dbReference>
<dbReference type="RefSeq" id="WP_289840623.1">
    <property type="nucleotide sequence ID" value="NZ_CATKSH010000006.1"/>
</dbReference>
<dbReference type="PANTHER" id="PTHR46118:SF4">
    <property type="entry name" value="PROTEIN ABHD11"/>
    <property type="match status" value="1"/>
</dbReference>
<evidence type="ECO:0000313" key="4">
    <source>
        <dbReference type="Proteomes" id="UP001176960"/>
    </source>
</evidence>
<keyword evidence="4" id="KW-1185">Reference proteome</keyword>
<dbReference type="InterPro" id="IPR029058">
    <property type="entry name" value="AB_hydrolase_fold"/>
</dbReference>
<dbReference type="AlphaFoldDB" id="A0AA35Y1D7"/>
<dbReference type="InterPro" id="IPR000639">
    <property type="entry name" value="Epox_hydrolase-like"/>
</dbReference>
<name>A0AA35Y1D7_9PROT</name>
<organism evidence="3 4">
    <name type="scientific">Brytella acorum</name>
    <dbReference type="NCBI Taxonomy" id="2959299"/>
    <lineage>
        <taxon>Bacteria</taxon>
        <taxon>Pseudomonadati</taxon>
        <taxon>Pseudomonadota</taxon>
        <taxon>Alphaproteobacteria</taxon>
        <taxon>Acetobacterales</taxon>
        <taxon>Acetobacteraceae</taxon>
        <taxon>Brytella</taxon>
    </lineage>
</organism>
<reference evidence="3" key="1">
    <citation type="submission" date="2023-03" db="EMBL/GenBank/DDBJ databases">
        <authorList>
            <person name="Cleenwerck I."/>
        </authorList>
    </citation>
    <scope>NUCLEOTIDE SEQUENCE</scope>
    <source>
        <strain evidence="3">LMG 32879</strain>
    </source>
</reference>
<feature type="domain" description="AB hydrolase-1" evidence="2">
    <location>
        <begin position="18"/>
        <end position="245"/>
    </location>
</feature>
<sequence>MRLNVIERDPDHDSRATPVVFIHGLFGRARNLSFLQRQAAKTRRTLALDLRSHGASPHGKLDYMAMVGDVMETLGAYDALPAILVGHSMGGKVAMALALQHPERVAGLLVGDIAPARTGHGQSTLGEAMLRLNFPPHLDRKEALVLLGSVVPREDMRNLMLQNLRLDDPPGWEIGLQEIVDSMPNIENWPYVPEGHVYNGPTLFIRGERSPYIRPEHYPVMARLFPHYRLETIPGVGHWLHAENPQRFSELMLAFLKDIP</sequence>